<name>A0A848KS56_9ACTN</name>
<comment type="caution">
    <text evidence="4">The sequence shown here is derived from an EMBL/GenBank/DDBJ whole genome shotgun (WGS) entry which is preliminary data.</text>
</comment>
<feature type="compositionally biased region" description="Low complexity" evidence="1">
    <location>
        <begin position="209"/>
        <end position="228"/>
    </location>
</feature>
<keyword evidence="2" id="KW-0812">Transmembrane</keyword>
<protein>
    <recommendedName>
        <fullName evidence="3">DUF6542 domain-containing protein</fullName>
    </recommendedName>
</protein>
<evidence type="ECO:0000256" key="2">
    <source>
        <dbReference type="SAM" id="Phobius"/>
    </source>
</evidence>
<sequence length="320" mass="34097">MLSGQFAASSVPIDEQSALPKFRGLPWWGAVAFAVVLTAVGAGVDAMRVDALATTYQVLYLVGCVGAAFLVRRRALFTTAVQPPLIALVVSVVTLYTLNSGAQMSAKTLVFKLALPIASSFPSMAVTFLLTLAVVAARWFISRRQSAARKPAKAAAKPTRSRSKQPEKVEHKSGSRSRTAQSRASEPRRAAARSEDERTTVPRRRRAAEAPGAVAPVPAASGPAAPATGRRRADRAEGTGQPVRPAEPRQRPAEPRQPRPRPRPQGGESLDDQSRPQRPRQAQQGPAPRRTAGAAARAAGLDLTADLGDDPSVRRRPPTH</sequence>
<evidence type="ECO:0000313" key="5">
    <source>
        <dbReference type="Proteomes" id="UP000550729"/>
    </source>
</evidence>
<evidence type="ECO:0000313" key="4">
    <source>
        <dbReference type="EMBL" id="NMO01794.1"/>
    </source>
</evidence>
<reference evidence="4 5" key="1">
    <citation type="submission" date="2020-04" db="EMBL/GenBank/DDBJ databases">
        <title>Gordonia sp. nov. TBRC 11910.</title>
        <authorList>
            <person name="Suriyachadkun C."/>
        </authorList>
    </citation>
    <scope>NUCLEOTIDE SEQUENCE [LARGE SCALE GENOMIC DNA]</scope>
    <source>
        <strain evidence="4 5">TBRC 11910</strain>
    </source>
</reference>
<accession>A0A848KS56</accession>
<keyword evidence="5" id="KW-1185">Reference proteome</keyword>
<evidence type="ECO:0000259" key="3">
    <source>
        <dbReference type="Pfam" id="PF20177"/>
    </source>
</evidence>
<feature type="region of interest" description="Disordered" evidence="1">
    <location>
        <begin position="150"/>
        <end position="320"/>
    </location>
</feature>
<dbReference type="AlphaFoldDB" id="A0A848KS56"/>
<feature type="transmembrane region" description="Helical" evidence="2">
    <location>
        <begin position="83"/>
        <end position="101"/>
    </location>
</feature>
<keyword evidence="2" id="KW-1133">Transmembrane helix</keyword>
<feature type="compositionally biased region" description="Basic and acidic residues" evidence="1">
    <location>
        <begin position="164"/>
        <end position="173"/>
    </location>
</feature>
<feature type="transmembrane region" description="Helical" evidence="2">
    <location>
        <begin position="53"/>
        <end position="71"/>
    </location>
</feature>
<dbReference type="InterPro" id="IPR046672">
    <property type="entry name" value="DUF6542"/>
</dbReference>
<keyword evidence="2" id="KW-0472">Membrane</keyword>
<proteinExistence type="predicted"/>
<feature type="compositionally biased region" description="Low complexity" evidence="1">
    <location>
        <begin position="279"/>
        <end position="306"/>
    </location>
</feature>
<feature type="transmembrane region" description="Helical" evidence="2">
    <location>
        <begin position="121"/>
        <end position="141"/>
    </location>
</feature>
<dbReference type="EMBL" id="JABBNB010000010">
    <property type="protein sequence ID" value="NMO01794.1"/>
    <property type="molecule type" value="Genomic_DNA"/>
</dbReference>
<feature type="compositionally biased region" description="Basic and acidic residues" evidence="1">
    <location>
        <begin position="246"/>
        <end position="257"/>
    </location>
</feature>
<dbReference type="Proteomes" id="UP000550729">
    <property type="component" value="Unassembled WGS sequence"/>
</dbReference>
<dbReference type="RefSeq" id="WP_170194308.1">
    <property type="nucleotide sequence ID" value="NZ_JABBNB010000010.1"/>
</dbReference>
<feature type="transmembrane region" description="Helical" evidence="2">
    <location>
        <begin position="25"/>
        <end position="47"/>
    </location>
</feature>
<feature type="compositionally biased region" description="Basic and acidic residues" evidence="1">
    <location>
        <begin position="185"/>
        <end position="200"/>
    </location>
</feature>
<organism evidence="4 5">
    <name type="scientific">Gordonia asplenii</name>
    <dbReference type="NCBI Taxonomy" id="2725283"/>
    <lineage>
        <taxon>Bacteria</taxon>
        <taxon>Bacillati</taxon>
        <taxon>Actinomycetota</taxon>
        <taxon>Actinomycetes</taxon>
        <taxon>Mycobacteriales</taxon>
        <taxon>Gordoniaceae</taxon>
        <taxon>Gordonia</taxon>
    </lineage>
</organism>
<gene>
    <name evidence="4" type="ORF">HH308_11275</name>
</gene>
<feature type="domain" description="DUF6542" evidence="3">
    <location>
        <begin position="24"/>
        <end position="144"/>
    </location>
</feature>
<evidence type="ECO:0000256" key="1">
    <source>
        <dbReference type="SAM" id="MobiDB-lite"/>
    </source>
</evidence>
<dbReference type="Pfam" id="PF20177">
    <property type="entry name" value="DUF6542"/>
    <property type="match status" value="1"/>
</dbReference>